<gene>
    <name evidence="3" type="ORF">LVIROSA_LOCUS766</name>
</gene>
<evidence type="ECO:0000256" key="1">
    <source>
        <dbReference type="SAM" id="Phobius"/>
    </source>
</evidence>
<keyword evidence="1" id="KW-0472">Membrane</keyword>
<dbReference type="Pfam" id="PF24765">
    <property type="entry name" value="SAC9_C"/>
    <property type="match status" value="1"/>
</dbReference>
<keyword evidence="1" id="KW-1133">Transmembrane helix</keyword>
<protein>
    <recommendedName>
        <fullName evidence="2">SAC9 C-terminal domain-containing protein</fullName>
    </recommendedName>
</protein>
<sequence length="475" mass="53794">MESPAGGLRDTSVVTLKSIYKTITYGRAILGYAVLGSFGLLLVATKLNASIPNLPGDGCVYTVSESQWIKVLLYFKIPNPKGKGEVKNIKELAELDIDGKHYFCETRDITRPFLSHASVRDPDEEFVWNGWFSTPFRRIGLEQYCVILLQVNLRIPPRQCENSPCPQGEHWEIGSKEHPSQFSQEASKADKFFHFTKTCNTQGFAECQKFRKLRSARRNCCSYSSSKQASSGHSIPSMGHKFLLQHTDKPWKRFDMTFEEFKKSTILSPVCLLADLFLLAGDIHATIYTASKAMHSQILTIFTDEPAKFKQFSVAQNVKITLQRRYKNAIVDSSRHKQLEMFLGLRLFTHLPSPSLQPLHVPVEAFWENIFISAPVLYIQLSALQENRNMVVVAEYRLPEVKGGTPMYFDFPRPVNSRRVCFRVFGDVASFADDPTDQDDSDLKGCPPLATGLSLSNRINLYYYQLGKWASLSAV</sequence>
<feature type="transmembrane region" description="Helical" evidence="1">
    <location>
        <begin position="25"/>
        <end position="44"/>
    </location>
</feature>
<dbReference type="PANTHER" id="PTHR46817:SF1">
    <property type="entry name" value="SAC DOMAIN-CONTAINING PROTEIN"/>
    <property type="match status" value="1"/>
</dbReference>
<dbReference type="InterPro" id="IPR057554">
    <property type="entry name" value="SAC9_C"/>
</dbReference>
<evidence type="ECO:0000313" key="4">
    <source>
        <dbReference type="Proteomes" id="UP001157418"/>
    </source>
</evidence>
<evidence type="ECO:0000259" key="2">
    <source>
        <dbReference type="Pfam" id="PF24765"/>
    </source>
</evidence>
<proteinExistence type="predicted"/>
<evidence type="ECO:0000313" key="3">
    <source>
        <dbReference type="EMBL" id="CAH1412773.1"/>
    </source>
</evidence>
<dbReference type="EMBL" id="CAKMRJ010000001">
    <property type="protein sequence ID" value="CAH1412773.1"/>
    <property type="molecule type" value="Genomic_DNA"/>
</dbReference>
<organism evidence="3 4">
    <name type="scientific">Lactuca virosa</name>
    <dbReference type="NCBI Taxonomy" id="75947"/>
    <lineage>
        <taxon>Eukaryota</taxon>
        <taxon>Viridiplantae</taxon>
        <taxon>Streptophyta</taxon>
        <taxon>Embryophyta</taxon>
        <taxon>Tracheophyta</taxon>
        <taxon>Spermatophyta</taxon>
        <taxon>Magnoliopsida</taxon>
        <taxon>eudicotyledons</taxon>
        <taxon>Gunneridae</taxon>
        <taxon>Pentapetalae</taxon>
        <taxon>asterids</taxon>
        <taxon>campanulids</taxon>
        <taxon>Asterales</taxon>
        <taxon>Asteraceae</taxon>
        <taxon>Cichorioideae</taxon>
        <taxon>Cichorieae</taxon>
        <taxon>Lactucinae</taxon>
        <taxon>Lactuca</taxon>
    </lineage>
</organism>
<comment type="caution">
    <text evidence="3">The sequence shown here is derived from an EMBL/GenBank/DDBJ whole genome shotgun (WGS) entry which is preliminary data.</text>
</comment>
<accession>A0AAU9LK16</accession>
<reference evidence="3 4" key="1">
    <citation type="submission" date="2022-01" db="EMBL/GenBank/DDBJ databases">
        <authorList>
            <person name="Xiong W."/>
            <person name="Schranz E."/>
        </authorList>
    </citation>
    <scope>NUCLEOTIDE SEQUENCE [LARGE SCALE GENOMIC DNA]</scope>
</reference>
<keyword evidence="4" id="KW-1185">Reference proteome</keyword>
<dbReference type="PANTHER" id="PTHR46817">
    <property type="entry name" value="PHOSPHOINOSITIDE PHOSPHATASE SAC9-RELATED"/>
    <property type="match status" value="1"/>
</dbReference>
<name>A0AAU9LK16_9ASTR</name>
<dbReference type="Proteomes" id="UP001157418">
    <property type="component" value="Unassembled WGS sequence"/>
</dbReference>
<dbReference type="AlphaFoldDB" id="A0AAU9LK16"/>
<feature type="domain" description="SAC9 C-terminal" evidence="2">
    <location>
        <begin position="349"/>
        <end position="475"/>
    </location>
</feature>
<keyword evidence="1" id="KW-0812">Transmembrane</keyword>